<keyword evidence="4" id="KW-1185">Reference proteome</keyword>
<dbReference type="SUPFAM" id="SSF56281">
    <property type="entry name" value="Metallo-hydrolase/oxidoreductase"/>
    <property type="match status" value="1"/>
</dbReference>
<dbReference type="PANTHER" id="PTHR42951:SF17">
    <property type="entry name" value="METALLO-BETA-LACTAMASE DOMAIN-CONTAINING PROTEIN"/>
    <property type="match status" value="1"/>
</dbReference>
<keyword evidence="1" id="KW-0732">Signal</keyword>
<proteinExistence type="predicted"/>
<accession>A0A7G8Q778</accession>
<feature type="chain" id="PRO_5028822686" evidence="1">
    <location>
        <begin position="23"/>
        <end position="294"/>
    </location>
</feature>
<dbReference type="PANTHER" id="PTHR42951">
    <property type="entry name" value="METALLO-BETA-LACTAMASE DOMAIN-CONTAINING"/>
    <property type="match status" value="1"/>
</dbReference>
<dbReference type="AlphaFoldDB" id="A0A7G8Q778"/>
<name>A0A7G8Q778_9GAMM</name>
<dbReference type="Proteomes" id="UP000515873">
    <property type="component" value="Chromosome"/>
</dbReference>
<dbReference type="InterPro" id="IPR001279">
    <property type="entry name" value="Metallo-B-lactamas"/>
</dbReference>
<dbReference type="Pfam" id="PF00753">
    <property type="entry name" value="Lactamase_B"/>
    <property type="match status" value="1"/>
</dbReference>
<dbReference type="NCBIfam" id="NF033105">
    <property type="entry name" value="bla_subclass_B3"/>
    <property type="match status" value="1"/>
</dbReference>
<dbReference type="KEGG" id="dtl:H8F01_05740"/>
<dbReference type="EMBL" id="CP060412">
    <property type="protein sequence ID" value="QNK02636.1"/>
    <property type="molecule type" value="Genomic_DNA"/>
</dbReference>
<feature type="signal peptide" evidence="1">
    <location>
        <begin position="1"/>
        <end position="22"/>
    </location>
</feature>
<dbReference type="Gene3D" id="3.60.15.10">
    <property type="entry name" value="Ribonuclease Z/Hydroxyacylglutathione hydrolase-like"/>
    <property type="match status" value="1"/>
</dbReference>
<reference evidence="3 4" key="1">
    <citation type="submission" date="2020-08" db="EMBL/GenBank/DDBJ databases">
        <title>Dyella sp. G9 isolated from forest soil.</title>
        <authorList>
            <person name="Fu J."/>
            <person name="Qiu L."/>
        </authorList>
    </citation>
    <scope>NUCLEOTIDE SEQUENCE [LARGE SCALE GENOMIC DNA]</scope>
    <source>
        <strain evidence="3 4">G9</strain>
    </source>
</reference>
<evidence type="ECO:0000313" key="3">
    <source>
        <dbReference type="EMBL" id="QNK02636.1"/>
    </source>
</evidence>
<evidence type="ECO:0000313" key="4">
    <source>
        <dbReference type="Proteomes" id="UP000515873"/>
    </source>
</evidence>
<protein>
    <submittedName>
        <fullName evidence="3">Subclass B3 metallo-beta-lactamase</fullName>
    </submittedName>
</protein>
<dbReference type="CDD" id="cd16290">
    <property type="entry name" value="AIM-1_SMB-1-like_MBL-B3"/>
    <property type="match status" value="1"/>
</dbReference>
<evidence type="ECO:0000259" key="2">
    <source>
        <dbReference type="SMART" id="SM00849"/>
    </source>
</evidence>
<dbReference type="RefSeq" id="WP_187058067.1">
    <property type="nucleotide sequence ID" value="NZ_CP060412.1"/>
</dbReference>
<dbReference type="NCBIfam" id="NF012229">
    <property type="entry name" value="bla_class_B_core"/>
    <property type="match status" value="1"/>
</dbReference>
<feature type="domain" description="Metallo-beta-lactamase" evidence="2">
    <location>
        <begin position="48"/>
        <end position="240"/>
    </location>
</feature>
<organism evidence="3 4">
    <name type="scientific">Dyella telluris</name>
    <dbReference type="NCBI Taxonomy" id="2763498"/>
    <lineage>
        <taxon>Bacteria</taxon>
        <taxon>Pseudomonadati</taxon>
        <taxon>Pseudomonadota</taxon>
        <taxon>Gammaproteobacteria</taxon>
        <taxon>Lysobacterales</taxon>
        <taxon>Rhodanobacteraceae</taxon>
        <taxon>Dyella</taxon>
    </lineage>
</organism>
<evidence type="ECO:0000256" key="1">
    <source>
        <dbReference type="SAM" id="SignalP"/>
    </source>
</evidence>
<sequence length="294" mass="31158">MKPLRTAWLACLALLAAATAHADDHPDWTQAQKPFRIYGDTYYVGTQGLSAILIGSSKGLVLVDGTLPQNAAQVEANIKALGFQLHDIKLILNSHAHFDHAGAIAAIARDSGARVAASEAGAKELMLGGHDPDDPQFGEASAYPPIPHVDIVADTGVVRVGDVAVTAHYTPGHTPGSTTWTWQSCEGNRCLHMVYADSLGAFTAGSYRYSDPAHPERVANYRHGIAVIAALPCDILMSPHPGQSDFLERVARRDAAGKPDPLIDSGACRAYADDGSRRLDAKLAKEQAGQGARP</sequence>
<dbReference type="InterPro" id="IPR050855">
    <property type="entry name" value="NDM-1-like"/>
</dbReference>
<dbReference type="SMART" id="SM00849">
    <property type="entry name" value="Lactamase_B"/>
    <property type="match status" value="1"/>
</dbReference>
<dbReference type="InterPro" id="IPR036866">
    <property type="entry name" value="RibonucZ/Hydroxyglut_hydro"/>
</dbReference>
<gene>
    <name evidence="3" type="primary">bla</name>
    <name evidence="3" type="ORF">H8F01_05740</name>
</gene>